<evidence type="ECO:0000256" key="1">
    <source>
        <dbReference type="SAM" id="Phobius"/>
    </source>
</evidence>
<keyword evidence="1" id="KW-1133">Transmembrane helix</keyword>
<dbReference type="PANTHER" id="PTHR36784:SF1">
    <property type="entry name" value="HISTONE-LYSINE N-METHYLTRANSFERASE"/>
    <property type="match status" value="1"/>
</dbReference>
<feature type="transmembrane region" description="Helical" evidence="1">
    <location>
        <begin position="136"/>
        <end position="154"/>
    </location>
</feature>
<evidence type="ECO:0000313" key="5">
    <source>
        <dbReference type="Proteomes" id="UP000593578"/>
    </source>
</evidence>
<dbReference type="KEGG" id="gra:105767807"/>
<feature type="transmembrane region" description="Helical" evidence="1">
    <location>
        <begin position="166"/>
        <end position="186"/>
    </location>
</feature>
<dbReference type="OMA" id="KNDHRRW"/>
<accession>A0A0D2Q7X5</accession>
<protein>
    <submittedName>
        <fullName evidence="2">Uncharacterized protein</fullName>
    </submittedName>
</protein>
<evidence type="ECO:0000313" key="2">
    <source>
        <dbReference type="EMBL" id="KJB54277.1"/>
    </source>
</evidence>
<keyword evidence="1" id="KW-0812">Transmembrane</keyword>
<evidence type="ECO:0000313" key="4">
    <source>
        <dbReference type="Proteomes" id="UP000032304"/>
    </source>
</evidence>
<dbReference type="eggNOG" id="ENOG502QVSE">
    <property type="taxonomic scope" value="Eukaryota"/>
</dbReference>
<reference evidence="3 5" key="2">
    <citation type="journal article" date="2019" name="Genome Biol. Evol.">
        <title>Insights into the evolution of the New World diploid cottons (Gossypium, subgenus Houzingenia) based on genome sequencing.</title>
        <authorList>
            <person name="Grover C.E."/>
            <person name="Arick M.A. 2nd"/>
            <person name="Thrash A."/>
            <person name="Conover J.L."/>
            <person name="Sanders W.S."/>
            <person name="Peterson D.G."/>
            <person name="Frelichowski J.E."/>
            <person name="Scheffler J.A."/>
            <person name="Scheffler B.E."/>
            <person name="Wendel J.F."/>
        </authorList>
    </citation>
    <scope>NUCLEOTIDE SEQUENCE [LARGE SCALE GENOMIC DNA]</scope>
    <source>
        <strain evidence="3">8</strain>
        <tissue evidence="3">Leaf</tissue>
    </source>
</reference>
<keyword evidence="1" id="KW-0472">Membrane</keyword>
<dbReference type="EMBL" id="CM001748">
    <property type="protein sequence ID" value="KJB54277.1"/>
    <property type="molecule type" value="Genomic_DNA"/>
</dbReference>
<evidence type="ECO:0000313" key="3">
    <source>
        <dbReference type="EMBL" id="MBA0594050.1"/>
    </source>
</evidence>
<dbReference type="Gramene" id="KJB54277">
    <property type="protein sequence ID" value="KJB54277"/>
    <property type="gene ID" value="B456_009G029800"/>
</dbReference>
<dbReference type="STRING" id="29730.A0A0D2Q7X5"/>
<dbReference type="EMBL" id="JABEZZ010000009">
    <property type="protein sequence ID" value="MBA0594050.1"/>
    <property type="molecule type" value="Genomic_DNA"/>
</dbReference>
<feature type="transmembrane region" description="Helical" evidence="1">
    <location>
        <begin position="105"/>
        <end position="127"/>
    </location>
</feature>
<dbReference type="AlphaFoldDB" id="A0A0D2Q7X5"/>
<feature type="transmembrane region" description="Helical" evidence="1">
    <location>
        <begin position="66"/>
        <end position="85"/>
    </location>
</feature>
<dbReference type="OrthoDB" id="1904339at2759"/>
<sequence length="206" mass="24313">MGFQLKTAHQLVLKMRKLARQFRNSEDDKFSLPTVDDARPMDINEQEELVRSLEKMQAHQSLQWKSVFAALLFCYSAFLLYSIYQQTLFPWELRYHAYFMEDVDSWIIITADWLAVLACSMAIMGLFNNSKDHIKWIWYSCSIGLVLAIFWVYYMLRMPKFRWDVIWLPLGPLCGAGVCLYVDHLLSESSEEVRKLRSYMYAFKAG</sequence>
<gene>
    <name evidence="2" type="ORF">B456_009G029800</name>
    <name evidence="3" type="ORF">Gorai_010972</name>
</gene>
<reference evidence="2 4" key="1">
    <citation type="journal article" date="2012" name="Nature">
        <title>Repeated polyploidization of Gossypium genomes and the evolution of spinnable cotton fibres.</title>
        <authorList>
            <person name="Paterson A.H."/>
            <person name="Wendel J.F."/>
            <person name="Gundlach H."/>
            <person name="Guo H."/>
            <person name="Jenkins J."/>
            <person name="Jin D."/>
            <person name="Llewellyn D."/>
            <person name="Showmaker K.C."/>
            <person name="Shu S."/>
            <person name="Udall J."/>
            <person name="Yoo M.J."/>
            <person name="Byers R."/>
            <person name="Chen W."/>
            <person name="Doron-Faigenboim A."/>
            <person name="Duke M.V."/>
            <person name="Gong L."/>
            <person name="Grimwood J."/>
            <person name="Grover C."/>
            <person name="Grupp K."/>
            <person name="Hu G."/>
            <person name="Lee T.H."/>
            <person name="Li J."/>
            <person name="Lin L."/>
            <person name="Liu T."/>
            <person name="Marler B.S."/>
            <person name="Page J.T."/>
            <person name="Roberts A.W."/>
            <person name="Romanel E."/>
            <person name="Sanders W.S."/>
            <person name="Szadkowski E."/>
            <person name="Tan X."/>
            <person name="Tang H."/>
            <person name="Xu C."/>
            <person name="Wang J."/>
            <person name="Wang Z."/>
            <person name="Zhang D."/>
            <person name="Zhang L."/>
            <person name="Ashrafi H."/>
            <person name="Bedon F."/>
            <person name="Bowers J.E."/>
            <person name="Brubaker C.L."/>
            <person name="Chee P.W."/>
            <person name="Das S."/>
            <person name="Gingle A.R."/>
            <person name="Haigler C.H."/>
            <person name="Harker D."/>
            <person name="Hoffmann L.V."/>
            <person name="Hovav R."/>
            <person name="Jones D.C."/>
            <person name="Lemke C."/>
            <person name="Mansoor S."/>
            <person name="ur Rahman M."/>
            <person name="Rainville L.N."/>
            <person name="Rambani A."/>
            <person name="Reddy U.K."/>
            <person name="Rong J.K."/>
            <person name="Saranga Y."/>
            <person name="Scheffler B.E."/>
            <person name="Scheffler J.A."/>
            <person name="Stelly D.M."/>
            <person name="Triplett B.A."/>
            <person name="Van Deynze A."/>
            <person name="Vaslin M.F."/>
            <person name="Waghmare V.N."/>
            <person name="Walford S.A."/>
            <person name="Wright R.J."/>
            <person name="Zaki E.A."/>
            <person name="Zhang T."/>
            <person name="Dennis E.S."/>
            <person name="Mayer K.F."/>
            <person name="Peterson D.G."/>
            <person name="Rokhsar D.S."/>
            <person name="Wang X."/>
            <person name="Schmutz J."/>
        </authorList>
    </citation>
    <scope>NUCLEOTIDE SEQUENCE [LARGE SCALE GENOMIC DNA]</scope>
</reference>
<name>A0A0D2Q7X5_GOSRA</name>
<keyword evidence="4" id="KW-1185">Reference proteome</keyword>
<proteinExistence type="predicted"/>
<organism evidence="2 4">
    <name type="scientific">Gossypium raimondii</name>
    <name type="common">Peruvian cotton</name>
    <name type="synonym">Gossypium klotzschianum subsp. raimondii</name>
    <dbReference type="NCBI Taxonomy" id="29730"/>
    <lineage>
        <taxon>Eukaryota</taxon>
        <taxon>Viridiplantae</taxon>
        <taxon>Streptophyta</taxon>
        <taxon>Embryophyta</taxon>
        <taxon>Tracheophyta</taxon>
        <taxon>Spermatophyta</taxon>
        <taxon>Magnoliopsida</taxon>
        <taxon>eudicotyledons</taxon>
        <taxon>Gunneridae</taxon>
        <taxon>Pentapetalae</taxon>
        <taxon>rosids</taxon>
        <taxon>malvids</taxon>
        <taxon>Malvales</taxon>
        <taxon>Malvaceae</taxon>
        <taxon>Malvoideae</taxon>
        <taxon>Gossypium</taxon>
    </lineage>
</organism>
<dbReference type="PANTHER" id="PTHR36784">
    <property type="entry name" value="HISTONE-LYSINE N-METHYLTRANSFERASE"/>
    <property type="match status" value="1"/>
</dbReference>
<reference evidence="3" key="3">
    <citation type="submission" date="2020-04" db="EMBL/GenBank/DDBJ databases">
        <authorList>
            <person name="Grover C.E."/>
            <person name="Arick M.A. II"/>
            <person name="Thrash A."/>
            <person name="Conover J.L."/>
            <person name="Sanders W.S."/>
            <person name="Peterson D.G."/>
            <person name="Scheffler J.A."/>
            <person name="Scheffler B.E."/>
            <person name="Wendel J.F."/>
        </authorList>
    </citation>
    <scope>NUCLEOTIDE SEQUENCE</scope>
    <source>
        <strain evidence="3">8</strain>
        <tissue evidence="3">Leaf</tissue>
    </source>
</reference>
<dbReference type="Proteomes" id="UP000593578">
    <property type="component" value="Unassembled WGS sequence"/>
</dbReference>
<dbReference type="Proteomes" id="UP000032304">
    <property type="component" value="Chromosome 9"/>
</dbReference>